<name>A0A9C9NEL0_9HYPH</name>
<dbReference type="EMBL" id="DRGN01000076">
    <property type="protein sequence ID" value="HET99893.1"/>
    <property type="molecule type" value="Genomic_DNA"/>
</dbReference>
<dbReference type="Proteomes" id="UP000885680">
    <property type="component" value="Unassembled WGS sequence"/>
</dbReference>
<accession>A0A9C9NEL0</accession>
<evidence type="ECO:0000259" key="1">
    <source>
        <dbReference type="Pfam" id="PF01850"/>
    </source>
</evidence>
<dbReference type="Gene3D" id="3.40.50.1010">
    <property type="entry name" value="5'-nuclease"/>
    <property type="match status" value="1"/>
</dbReference>
<dbReference type="InterPro" id="IPR002716">
    <property type="entry name" value="PIN_dom"/>
</dbReference>
<dbReference type="InterPro" id="IPR029060">
    <property type="entry name" value="PIN-like_dom_sf"/>
</dbReference>
<organism evidence="2 3">
    <name type="scientific">Aurantimonas coralicida</name>
    <dbReference type="NCBI Taxonomy" id="182270"/>
    <lineage>
        <taxon>Bacteria</taxon>
        <taxon>Pseudomonadati</taxon>
        <taxon>Pseudomonadota</taxon>
        <taxon>Alphaproteobacteria</taxon>
        <taxon>Hyphomicrobiales</taxon>
        <taxon>Aurantimonadaceae</taxon>
        <taxon>Aurantimonas</taxon>
    </lineage>
</organism>
<dbReference type="CDD" id="cd09874">
    <property type="entry name" value="PIN_MT3492-like"/>
    <property type="match status" value="1"/>
</dbReference>
<gene>
    <name evidence="2" type="ORF">ENH89_05930</name>
</gene>
<reference evidence="2" key="1">
    <citation type="journal article" date="2020" name="mSystems">
        <title>Genome- and Community-Level Interaction Insights into Carbon Utilization and Element Cycling Functions of Hydrothermarchaeota in Hydrothermal Sediment.</title>
        <authorList>
            <person name="Zhou Z."/>
            <person name="Liu Y."/>
            <person name="Xu W."/>
            <person name="Pan J."/>
            <person name="Luo Z.H."/>
            <person name="Li M."/>
        </authorList>
    </citation>
    <scope>NUCLEOTIDE SEQUENCE</scope>
    <source>
        <strain evidence="2">HyVt-347</strain>
    </source>
</reference>
<comment type="caution">
    <text evidence="2">The sequence shown here is derived from an EMBL/GenBank/DDBJ whole genome shotgun (WGS) entry which is preliminary data.</text>
</comment>
<evidence type="ECO:0000313" key="2">
    <source>
        <dbReference type="EMBL" id="HET99893.1"/>
    </source>
</evidence>
<proteinExistence type="predicted"/>
<feature type="domain" description="PIN" evidence="1">
    <location>
        <begin position="9"/>
        <end position="126"/>
    </location>
</feature>
<sequence>MGLMDHPSVYLDTNIVIRLIEYRDEEVQAFLRSVHARNGMVVSSELTLAEVLVLPIKDRDHELVAHYEGFLTTGDGIVIVPVGRTVLRRCAELRAEFGGRTPDAIHVASAIEAKCQYFLTADRRIRAPTTLKMLDIGTLPDWNTLP</sequence>
<dbReference type="SUPFAM" id="SSF88723">
    <property type="entry name" value="PIN domain-like"/>
    <property type="match status" value="1"/>
</dbReference>
<protein>
    <submittedName>
        <fullName evidence="2">PIN domain-containing protein</fullName>
    </submittedName>
</protein>
<dbReference type="AlphaFoldDB" id="A0A9C9NEL0"/>
<evidence type="ECO:0000313" key="3">
    <source>
        <dbReference type="Proteomes" id="UP000885680"/>
    </source>
</evidence>
<dbReference type="Pfam" id="PF01850">
    <property type="entry name" value="PIN"/>
    <property type="match status" value="1"/>
</dbReference>